<proteinExistence type="predicted"/>
<sequence>MPDVKYSDWAPEEDAVLKRLWLDGMPTKRIVDELPGRTYSSIAKRRGVLELPRRSGAGVDPKSRPEMQKIWNALKKRRATRAQLEQRAKVAHTTVSRFVKLFRGEIHICAWKPTGPKGELSEVLKAGSGKDVEKPDAATSSERSHRWWERCKREKPIYVGRRLARDAVLKRERQGTLAKRDIAAVALFGDYAPEASTPSGA</sequence>
<evidence type="ECO:0000313" key="1">
    <source>
        <dbReference type="EMBL" id="RDU99216.1"/>
    </source>
</evidence>
<protein>
    <submittedName>
        <fullName evidence="1">Uncharacterized protein</fullName>
    </submittedName>
</protein>
<dbReference type="AlphaFoldDB" id="A0A3D8K2U5"/>
<reference evidence="1 2" key="1">
    <citation type="submission" date="2018-08" db="EMBL/GenBank/DDBJ databases">
        <title>Paraburkholderia sp. DHOM06 isolated from forest soil.</title>
        <authorList>
            <person name="Gao Z.-H."/>
            <person name="Qiu L.-H."/>
        </authorList>
    </citation>
    <scope>NUCLEOTIDE SEQUENCE [LARGE SCALE GENOMIC DNA]</scope>
    <source>
        <strain evidence="1 2">DHOM06</strain>
    </source>
</reference>
<dbReference type="Proteomes" id="UP000256838">
    <property type="component" value="Unassembled WGS sequence"/>
</dbReference>
<dbReference type="EMBL" id="QRGA01000005">
    <property type="protein sequence ID" value="RDU99216.1"/>
    <property type="molecule type" value="Genomic_DNA"/>
</dbReference>
<accession>A0A3D8K2U5</accession>
<keyword evidence="2" id="KW-1185">Reference proteome</keyword>
<organism evidence="1 2">
    <name type="scientific">Trinickia dinghuensis</name>
    <dbReference type="NCBI Taxonomy" id="2291023"/>
    <lineage>
        <taxon>Bacteria</taxon>
        <taxon>Pseudomonadati</taxon>
        <taxon>Pseudomonadota</taxon>
        <taxon>Betaproteobacteria</taxon>
        <taxon>Burkholderiales</taxon>
        <taxon>Burkholderiaceae</taxon>
        <taxon>Trinickia</taxon>
    </lineage>
</organism>
<dbReference type="RefSeq" id="WP_115533189.1">
    <property type="nucleotide sequence ID" value="NZ_QRGA01000005.1"/>
</dbReference>
<gene>
    <name evidence="1" type="ORF">DWV00_08815</name>
</gene>
<comment type="caution">
    <text evidence="1">The sequence shown here is derived from an EMBL/GenBank/DDBJ whole genome shotgun (WGS) entry which is preliminary data.</text>
</comment>
<name>A0A3D8K2U5_9BURK</name>
<evidence type="ECO:0000313" key="2">
    <source>
        <dbReference type="Proteomes" id="UP000256838"/>
    </source>
</evidence>
<dbReference type="OrthoDB" id="9103679at2"/>